<evidence type="ECO:0000256" key="4">
    <source>
        <dbReference type="ARBA" id="ARBA00023128"/>
    </source>
</evidence>
<comment type="subcellular location">
    <subcellularLocation>
        <location evidence="1">Mitochondrion</location>
    </subcellularLocation>
</comment>
<keyword evidence="5" id="KW-0687">Ribonucleoprotein</keyword>
<evidence type="ECO:0000256" key="1">
    <source>
        <dbReference type="ARBA" id="ARBA00004173"/>
    </source>
</evidence>
<evidence type="ECO:0000256" key="3">
    <source>
        <dbReference type="ARBA" id="ARBA00022980"/>
    </source>
</evidence>
<evidence type="ECO:0000256" key="2">
    <source>
        <dbReference type="ARBA" id="ARBA00022946"/>
    </source>
</evidence>
<comment type="similarity">
    <text evidence="6">Belongs to the mitochondrion-specific ribosomal protein mL37 family.</text>
</comment>
<accession>A0AA39G593</accession>
<dbReference type="EMBL" id="JAQQBR010000002">
    <property type="protein sequence ID" value="KAK0181291.1"/>
    <property type="molecule type" value="Genomic_DNA"/>
</dbReference>
<proteinExistence type="inferred from homology"/>
<dbReference type="Pfam" id="PF07147">
    <property type="entry name" value="PDCD9"/>
    <property type="match status" value="1"/>
</dbReference>
<evidence type="ECO:0000313" key="10">
    <source>
        <dbReference type="Proteomes" id="UP001168972"/>
    </source>
</evidence>
<dbReference type="GO" id="GO:0005739">
    <property type="term" value="C:mitochondrion"/>
    <property type="evidence" value="ECO:0007669"/>
    <property type="project" value="UniProtKB-SubCell"/>
</dbReference>
<reference evidence="9" key="2">
    <citation type="submission" date="2023-03" db="EMBL/GenBank/DDBJ databases">
        <authorList>
            <person name="Inwood S.N."/>
            <person name="Skelly J.G."/>
            <person name="Guhlin J."/>
            <person name="Harrop T.W.R."/>
            <person name="Goldson S.G."/>
            <person name="Dearden P.K."/>
        </authorList>
    </citation>
    <scope>NUCLEOTIDE SEQUENCE</scope>
    <source>
        <strain evidence="9">Lincoln</strain>
        <tissue evidence="9">Whole body</tissue>
    </source>
</reference>
<evidence type="ECO:0000256" key="7">
    <source>
        <dbReference type="ARBA" id="ARBA00039442"/>
    </source>
</evidence>
<evidence type="ECO:0000313" key="9">
    <source>
        <dbReference type="EMBL" id="KAK0181291.1"/>
    </source>
</evidence>
<evidence type="ECO:0000256" key="6">
    <source>
        <dbReference type="ARBA" id="ARBA00037985"/>
    </source>
</evidence>
<protein>
    <recommendedName>
        <fullName evidence="7">Large ribosomal subunit protein mL37</fullName>
    </recommendedName>
    <alternativeName>
        <fullName evidence="8">39S ribosomal protein L37, mitochondrial</fullName>
    </alternativeName>
</protein>
<dbReference type="PANTHER" id="PTHR15889:SF2">
    <property type="entry name" value="LARGE RIBOSOMAL SUBUNIT PROTEIN ML37"/>
    <property type="match status" value="1"/>
</dbReference>
<dbReference type="PANTHER" id="PTHR15889">
    <property type="entry name" value="MITOCHONDRIAL RIBOSOMAL PROTEIN L37"/>
    <property type="match status" value="1"/>
</dbReference>
<dbReference type="Proteomes" id="UP001168972">
    <property type="component" value="Unassembled WGS sequence"/>
</dbReference>
<comment type="caution">
    <text evidence="9">The sequence shown here is derived from an EMBL/GenBank/DDBJ whole genome shotgun (WGS) entry which is preliminary data.</text>
</comment>
<keyword evidence="3" id="KW-0689">Ribosomal protein</keyword>
<keyword evidence="2" id="KW-0809">Transit peptide</keyword>
<keyword evidence="4" id="KW-0496">Mitochondrion</keyword>
<dbReference type="GO" id="GO:0006412">
    <property type="term" value="P:translation"/>
    <property type="evidence" value="ECO:0007669"/>
    <property type="project" value="InterPro"/>
</dbReference>
<name>A0AA39G593_MICHY</name>
<dbReference type="InterPro" id="IPR052482">
    <property type="entry name" value="mtLSU_mL37"/>
</dbReference>
<sequence length="381" mass="43849">MKLTQVLCKQHLGRMIKRHWFAHGQQILGDTLTETALASKGIEITDAKEFLKKPLAYPRLDREELFGLDQAQLLTKTLIVKDTLPDDVENLVEDTTEELDNLLTQIIYSSSIFDAQQVKLPKKKDPLRPAWVFRREYGINDVRKSYNLTQKMIQVCESLCGLELAQQRQIIHNGLVKLSLEKENELLIFDSTMDMFLVSNKGLKPMENDKDTSHVTFPDIYPLSPIISLHRDHFYQVVDSYPISKESPWANLHTLFVLHDCEKVINFTELPVTENQLLARSLMKSFIGAAACAKHKFGNDVKDLPEPITVQCVQTNGRTFHFSVFQLNTLNIDGIDGKCNLWWSMPQLNLYEKAEYESSKPVVTNYNPEVFKRILAFYKNN</sequence>
<gene>
    <name evidence="9" type="ORF">PV327_003584</name>
</gene>
<evidence type="ECO:0000256" key="8">
    <source>
        <dbReference type="ARBA" id="ARBA00041617"/>
    </source>
</evidence>
<dbReference type="GO" id="GO:1990904">
    <property type="term" value="C:ribonucleoprotein complex"/>
    <property type="evidence" value="ECO:0007669"/>
    <property type="project" value="UniProtKB-KW"/>
</dbReference>
<dbReference type="InterPro" id="IPR010793">
    <property type="entry name" value="Ribosomal_mL37/mL65"/>
</dbReference>
<dbReference type="GO" id="GO:0005840">
    <property type="term" value="C:ribosome"/>
    <property type="evidence" value="ECO:0007669"/>
    <property type="project" value="UniProtKB-KW"/>
</dbReference>
<evidence type="ECO:0000256" key="5">
    <source>
        <dbReference type="ARBA" id="ARBA00023274"/>
    </source>
</evidence>
<dbReference type="GO" id="GO:0003735">
    <property type="term" value="F:structural constituent of ribosome"/>
    <property type="evidence" value="ECO:0007669"/>
    <property type="project" value="InterPro"/>
</dbReference>
<reference evidence="9" key="1">
    <citation type="journal article" date="2023" name="bioRxiv">
        <title>Scaffold-level genome assemblies of two parasitoid biocontrol wasps reveal the parthenogenesis mechanism and an associated novel virus.</title>
        <authorList>
            <person name="Inwood S."/>
            <person name="Skelly J."/>
            <person name="Guhlin J."/>
            <person name="Harrop T."/>
            <person name="Goldson S."/>
            <person name="Dearden P."/>
        </authorList>
    </citation>
    <scope>NUCLEOTIDE SEQUENCE</scope>
    <source>
        <strain evidence="9">Lincoln</strain>
        <tissue evidence="9">Whole body</tissue>
    </source>
</reference>
<organism evidence="9 10">
    <name type="scientific">Microctonus hyperodae</name>
    <name type="common">Parasitoid wasp</name>
    <dbReference type="NCBI Taxonomy" id="165561"/>
    <lineage>
        <taxon>Eukaryota</taxon>
        <taxon>Metazoa</taxon>
        <taxon>Ecdysozoa</taxon>
        <taxon>Arthropoda</taxon>
        <taxon>Hexapoda</taxon>
        <taxon>Insecta</taxon>
        <taxon>Pterygota</taxon>
        <taxon>Neoptera</taxon>
        <taxon>Endopterygota</taxon>
        <taxon>Hymenoptera</taxon>
        <taxon>Apocrita</taxon>
        <taxon>Ichneumonoidea</taxon>
        <taxon>Braconidae</taxon>
        <taxon>Euphorinae</taxon>
        <taxon>Microctonus</taxon>
    </lineage>
</organism>
<dbReference type="AlphaFoldDB" id="A0AA39G593"/>
<keyword evidence="10" id="KW-1185">Reference proteome</keyword>